<feature type="domain" description="VWFA" evidence="3">
    <location>
        <begin position="29"/>
        <end position="208"/>
    </location>
</feature>
<dbReference type="InterPro" id="IPR002035">
    <property type="entry name" value="VWF_A"/>
</dbReference>
<dbReference type="SMART" id="SM00327">
    <property type="entry name" value="VWA"/>
    <property type="match status" value="1"/>
</dbReference>
<dbReference type="Gene3D" id="3.40.50.410">
    <property type="entry name" value="von Willebrand factor, type A domain"/>
    <property type="match status" value="1"/>
</dbReference>
<feature type="signal peptide" evidence="2">
    <location>
        <begin position="1"/>
        <end position="22"/>
    </location>
</feature>
<dbReference type="RefSeq" id="WP_223629068.1">
    <property type="nucleotide sequence ID" value="NZ_JAIQDJ010000004.1"/>
</dbReference>
<comment type="caution">
    <text evidence="4">The sequence shown here is derived from an EMBL/GenBank/DDBJ whole genome shotgun (WGS) entry which is preliminary data.</text>
</comment>
<keyword evidence="5" id="KW-1185">Reference proteome</keyword>
<evidence type="ECO:0000313" key="5">
    <source>
        <dbReference type="Proteomes" id="UP001430290"/>
    </source>
</evidence>
<keyword evidence="2" id="KW-0732">Signal</keyword>
<evidence type="ECO:0000313" key="4">
    <source>
        <dbReference type="EMBL" id="MBZ4186387.1"/>
    </source>
</evidence>
<dbReference type="PROSITE" id="PS50234">
    <property type="entry name" value="VWFA"/>
    <property type="match status" value="1"/>
</dbReference>
<dbReference type="InterPro" id="IPR036465">
    <property type="entry name" value="vWFA_dom_sf"/>
</dbReference>
<evidence type="ECO:0000256" key="1">
    <source>
        <dbReference type="SAM" id="MobiDB-lite"/>
    </source>
</evidence>
<protein>
    <submittedName>
        <fullName evidence="4">VWA domain-containing protein</fullName>
    </submittedName>
</protein>
<feature type="region of interest" description="Disordered" evidence="1">
    <location>
        <begin position="208"/>
        <end position="228"/>
    </location>
</feature>
<sequence>MKKRLILGLLSVTALAATGLYAANAQHPATMLVLDASGSMWGQIGGKAKIAIAREAVDAMLDGWNGGDLGLMAYGHNRKGDCGDIEVLQAVGPATAAGIRARVAALNPKGMTPISAAVRQAAAQLRFTERKATVILVSDGEETCNADPCALGKELEAAGVDFTAHVVGFDIQKGSKAHKQLQCLAANTGGRYVDAKDAGELNRALQSVASADKPRQRDGDPDMTGRMYDTSFGRLTISQWTSDRMAGRYAGAASDGSDAGRIEGVVTQDARDGSASLKGFWTQKTAGQRCETPRDGTHYWGSATLIFNRKRTEFQGYWDYCDAGGAAEGAWHGTLIGPDPALKK</sequence>
<dbReference type="Proteomes" id="UP001430290">
    <property type="component" value="Unassembled WGS sequence"/>
</dbReference>
<dbReference type="EMBL" id="JAIQDJ010000004">
    <property type="protein sequence ID" value="MBZ4186387.1"/>
    <property type="molecule type" value="Genomic_DNA"/>
</dbReference>
<reference evidence="4" key="1">
    <citation type="submission" date="2021-09" db="EMBL/GenBank/DDBJ databases">
        <authorList>
            <person name="Wu T."/>
            <person name="Guo S.Z."/>
        </authorList>
    </citation>
    <scope>NUCLEOTIDE SEQUENCE</scope>
    <source>
        <strain evidence="4">RSS-23</strain>
    </source>
</reference>
<feature type="chain" id="PRO_5045207041" evidence="2">
    <location>
        <begin position="23"/>
        <end position="344"/>
    </location>
</feature>
<proteinExistence type="predicted"/>
<gene>
    <name evidence="4" type="ORF">K7B09_08635</name>
</gene>
<name>A0ABS7TEW2_9GAMM</name>
<evidence type="ECO:0000256" key="2">
    <source>
        <dbReference type="SAM" id="SignalP"/>
    </source>
</evidence>
<dbReference type="SUPFAM" id="SSF53300">
    <property type="entry name" value="vWA-like"/>
    <property type="match status" value="1"/>
</dbReference>
<organism evidence="4 5">
    <name type="scientific">Thermomonas beijingensis</name>
    <dbReference type="NCBI Taxonomy" id="2872701"/>
    <lineage>
        <taxon>Bacteria</taxon>
        <taxon>Pseudomonadati</taxon>
        <taxon>Pseudomonadota</taxon>
        <taxon>Gammaproteobacteria</taxon>
        <taxon>Lysobacterales</taxon>
        <taxon>Lysobacteraceae</taxon>
        <taxon>Thermomonas</taxon>
    </lineage>
</organism>
<dbReference type="Pfam" id="PF13519">
    <property type="entry name" value="VWA_2"/>
    <property type="match status" value="1"/>
</dbReference>
<accession>A0ABS7TEW2</accession>
<evidence type="ECO:0000259" key="3">
    <source>
        <dbReference type="PROSITE" id="PS50234"/>
    </source>
</evidence>